<keyword evidence="1" id="KW-0732">Signal</keyword>
<name>A0A835JWR6_9ROSI</name>
<proteinExistence type="predicted"/>
<evidence type="ECO:0000259" key="2">
    <source>
        <dbReference type="Pfam" id="PF14368"/>
    </source>
</evidence>
<dbReference type="PANTHER" id="PTHR33286:SF1">
    <property type="entry name" value="OS01G0800600 PROTEIN"/>
    <property type="match status" value="1"/>
</dbReference>
<dbReference type="InterPro" id="IPR036312">
    <property type="entry name" value="Bifun_inhib/LTP/seed_sf"/>
</dbReference>
<dbReference type="OrthoDB" id="653734at2759"/>
<protein>
    <recommendedName>
        <fullName evidence="2">Bifunctional inhibitor/plant lipid transfer protein/seed storage helical domain-containing protein</fullName>
    </recommendedName>
</protein>
<evidence type="ECO:0000256" key="1">
    <source>
        <dbReference type="SAM" id="SignalP"/>
    </source>
</evidence>
<gene>
    <name evidence="3" type="ORF">SADUNF_Sadunf09G0038000</name>
</gene>
<accession>A0A835JWR6</accession>
<dbReference type="AlphaFoldDB" id="A0A835JWR6"/>
<feature type="signal peptide" evidence="1">
    <location>
        <begin position="1"/>
        <end position="21"/>
    </location>
</feature>
<feature type="chain" id="PRO_5032669440" description="Bifunctional inhibitor/plant lipid transfer protein/seed storage helical domain-containing protein" evidence="1">
    <location>
        <begin position="22"/>
        <end position="77"/>
    </location>
</feature>
<dbReference type="Proteomes" id="UP000657918">
    <property type="component" value="Unassembled WGS sequence"/>
</dbReference>
<dbReference type="EMBL" id="JADGMS010000009">
    <property type="protein sequence ID" value="KAF9675494.1"/>
    <property type="molecule type" value="Genomic_DNA"/>
</dbReference>
<reference evidence="3 4" key="1">
    <citation type="submission" date="2020-10" db="EMBL/GenBank/DDBJ databases">
        <title>Plant Genome Project.</title>
        <authorList>
            <person name="Zhang R.-G."/>
        </authorList>
    </citation>
    <scope>NUCLEOTIDE SEQUENCE [LARGE SCALE GENOMIC DNA]</scope>
    <source>
        <strain evidence="3">FAFU-HL-1</strain>
        <tissue evidence="3">Leaf</tissue>
    </source>
</reference>
<organism evidence="3 4">
    <name type="scientific">Salix dunnii</name>
    <dbReference type="NCBI Taxonomy" id="1413687"/>
    <lineage>
        <taxon>Eukaryota</taxon>
        <taxon>Viridiplantae</taxon>
        <taxon>Streptophyta</taxon>
        <taxon>Embryophyta</taxon>
        <taxon>Tracheophyta</taxon>
        <taxon>Spermatophyta</taxon>
        <taxon>Magnoliopsida</taxon>
        <taxon>eudicotyledons</taxon>
        <taxon>Gunneridae</taxon>
        <taxon>Pentapetalae</taxon>
        <taxon>rosids</taxon>
        <taxon>fabids</taxon>
        <taxon>Malpighiales</taxon>
        <taxon>Salicaceae</taxon>
        <taxon>Saliceae</taxon>
        <taxon>Salix</taxon>
    </lineage>
</organism>
<feature type="domain" description="Bifunctional inhibitor/plant lipid transfer protein/seed storage helical" evidence="2">
    <location>
        <begin position="25"/>
        <end position="76"/>
    </location>
</feature>
<comment type="caution">
    <text evidence="3">The sequence shown here is derived from an EMBL/GenBank/DDBJ whole genome shotgun (WGS) entry which is preliminary data.</text>
</comment>
<sequence length="77" mass="8715">MVSNNTHALVLTLLLVVGAQFLDDHKCSQFIDKTRPQTPPSLRWCQVIKTLNVDCVCRFVTTQMEAMTSMEKVVYVA</sequence>
<evidence type="ECO:0000313" key="3">
    <source>
        <dbReference type="EMBL" id="KAF9675494.1"/>
    </source>
</evidence>
<dbReference type="PANTHER" id="PTHR33286">
    <property type="entry name" value="BIFUNCTIONAL INHIBITOR/LIPID-TRANSFER PROTEIN/SEED STORAGE 2S ALBUMIN SUPERFAMILY PROTEIN"/>
    <property type="match status" value="1"/>
</dbReference>
<dbReference type="Gene3D" id="1.10.110.10">
    <property type="entry name" value="Plant lipid-transfer and hydrophobic proteins"/>
    <property type="match status" value="1"/>
</dbReference>
<dbReference type="Pfam" id="PF14368">
    <property type="entry name" value="LTP_2"/>
    <property type="match status" value="1"/>
</dbReference>
<keyword evidence="4" id="KW-1185">Reference proteome</keyword>
<dbReference type="InterPro" id="IPR016140">
    <property type="entry name" value="Bifunc_inhib/LTP/seed_store"/>
</dbReference>
<evidence type="ECO:0000313" key="4">
    <source>
        <dbReference type="Proteomes" id="UP000657918"/>
    </source>
</evidence>